<dbReference type="InterPro" id="IPR016181">
    <property type="entry name" value="Acyl_CoA_acyltransferase"/>
</dbReference>
<dbReference type="Gene3D" id="3.40.630.30">
    <property type="match status" value="1"/>
</dbReference>
<dbReference type="PANTHER" id="PTHR42791">
    <property type="entry name" value="GNAT FAMILY ACETYLTRANSFERASE"/>
    <property type="match status" value="1"/>
</dbReference>
<dbReference type="GO" id="GO:0016747">
    <property type="term" value="F:acyltransferase activity, transferring groups other than amino-acyl groups"/>
    <property type="evidence" value="ECO:0007669"/>
    <property type="project" value="InterPro"/>
</dbReference>
<keyword evidence="3" id="KW-1185">Reference proteome</keyword>
<dbReference type="InterPro" id="IPR000182">
    <property type="entry name" value="GNAT_dom"/>
</dbReference>
<dbReference type="GeneID" id="83178609"/>
<dbReference type="Proteomes" id="UP001150904">
    <property type="component" value="Unassembled WGS sequence"/>
</dbReference>
<dbReference type="InterPro" id="IPR052523">
    <property type="entry name" value="Trichothecene_AcTrans"/>
</dbReference>
<protein>
    <recommendedName>
        <fullName evidence="1">N-acetyltransferase domain-containing protein</fullName>
    </recommendedName>
</protein>
<evidence type="ECO:0000313" key="3">
    <source>
        <dbReference type="Proteomes" id="UP001150904"/>
    </source>
</evidence>
<dbReference type="PROSITE" id="PS51186">
    <property type="entry name" value="GNAT"/>
    <property type="match status" value="1"/>
</dbReference>
<organism evidence="2 3">
    <name type="scientific">Penicillium cinerascens</name>
    <dbReference type="NCBI Taxonomy" id="70096"/>
    <lineage>
        <taxon>Eukaryota</taxon>
        <taxon>Fungi</taxon>
        <taxon>Dikarya</taxon>
        <taxon>Ascomycota</taxon>
        <taxon>Pezizomycotina</taxon>
        <taxon>Eurotiomycetes</taxon>
        <taxon>Eurotiomycetidae</taxon>
        <taxon>Eurotiales</taxon>
        <taxon>Aspergillaceae</taxon>
        <taxon>Penicillium</taxon>
    </lineage>
</organism>
<dbReference type="OrthoDB" id="410198at2759"/>
<sequence length="245" mass="27486">MPLTLAVAHTDDIPNITAAEWNAFENPLQPIFRLYCPITDNNRVASIARYAKELQGDLQEQHTNIENVWLKVVDSDRADEDVIVGGAQWLFITQETASIEQSVRSLSKRYPEGGAKIFASQAFRILREAEAKHKAGQSGQHSYATLGTFFTIPEYRKCGIGNLLMEWGLKRADEKGLEAWIEAVPPAVSFYQRHGFMPMETTYLDPERPVGLTEEECAEWDDTAKSILPITAIVMCRPASINISK</sequence>
<dbReference type="PANTHER" id="PTHR42791:SF5">
    <property type="entry name" value="HYPOTHETICAL ACETYLTRANSFERASE (EUROFUNG)"/>
    <property type="match status" value="1"/>
</dbReference>
<evidence type="ECO:0000259" key="1">
    <source>
        <dbReference type="PROSITE" id="PS51186"/>
    </source>
</evidence>
<dbReference type="EMBL" id="JAPQKR010000008">
    <property type="protein sequence ID" value="KAJ5212600.1"/>
    <property type="molecule type" value="Genomic_DNA"/>
</dbReference>
<dbReference type="Pfam" id="PF13508">
    <property type="entry name" value="Acetyltransf_7"/>
    <property type="match status" value="1"/>
</dbReference>
<reference evidence="2" key="2">
    <citation type="journal article" date="2023" name="IMA Fungus">
        <title>Comparative genomic study of the Penicillium genus elucidates a diverse pangenome and 15 lateral gene transfer events.</title>
        <authorList>
            <person name="Petersen C."/>
            <person name="Sorensen T."/>
            <person name="Nielsen M.R."/>
            <person name="Sondergaard T.E."/>
            <person name="Sorensen J.L."/>
            <person name="Fitzpatrick D.A."/>
            <person name="Frisvad J.C."/>
            <person name="Nielsen K.L."/>
        </authorList>
    </citation>
    <scope>NUCLEOTIDE SEQUENCE</scope>
    <source>
        <strain evidence="2">IBT 15544</strain>
    </source>
</reference>
<dbReference type="SUPFAM" id="SSF55729">
    <property type="entry name" value="Acyl-CoA N-acyltransferases (Nat)"/>
    <property type="match status" value="1"/>
</dbReference>
<dbReference type="AlphaFoldDB" id="A0A9W9T8N0"/>
<proteinExistence type="predicted"/>
<evidence type="ECO:0000313" key="2">
    <source>
        <dbReference type="EMBL" id="KAJ5212600.1"/>
    </source>
</evidence>
<gene>
    <name evidence="2" type="ORF">N7498_004246</name>
</gene>
<reference evidence="2" key="1">
    <citation type="submission" date="2022-12" db="EMBL/GenBank/DDBJ databases">
        <authorList>
            <person name="Petersen C."/>
        </authorList>
    </citation>
    <scope>NUCLEOTIDE SEQUENCE</scope>
    <source>
        <strain evidence="2">IBT 15544</strain>
    </source>
</reference>
<dbReference type="RefSeq" id="XP_058310770.1">
    <property type="nucleotide sequence ID" value="XM_058451308.1"/>
</dbReference>
<name>A0A9W9T8N0_9EURO</name>
<comment type="caution">
    <text evidence="2">The sequence shown here is derived from an EMBL/GenBank/DDBJ whole genome shotgun (WGS) entry which is preliminary data.</text>
</comment>
<dbReference type="CDD" id="cd04301">
    <property type="entry name" value="NAT_SF"/>
    <property type="match status" value="1"/>
</dbReference>
<feature type="domain" description="N-acetyltransferase" evidence="1">
    <location>
        <begin position="70"/>
        <end position="215"/>
    </location>
</feature>
<accession>A0A9W9T8N0</accession>